<dbReference type="Pfam" id="PF00216">
    <property type="entry name" value="Bac_DNA_binding"/>
    <property type="match status" value="1"/>
</dbReference>
<keyword evidence="3 5" id="KW-0238">DNA-binding</keyword>
<reference evidence="5" key="1">
    <citation type="submission" date="2013-04" db="EMBL/GenBank/DDBJ databases">
        <title>The genome sequencing project of 58 acetic acid bacteria.</title>
        <authorList>
            <person name="Okamoto-Kainuma A."/>
            <person name="Ishikawa M."/>
            <person name="Umino S."/>
            <person name="Koizumi Y."/>
            <person name="Shiwa Y."/>
            <person name="Yoshikawa H."/>
            <person name="Matsutani M."/>
            <person name="Matsushita K."/>
        </authorList>
    </citation>
    <scope>NUCLEOTIDE SEQUENCE</scope>
    <source>
        <strain evidence="5">DSM 14337</strain>
    </source>
</reference>
<protein>
    <submittedName>
        <fullName evidence="5">Bacterial nucleoid DNA-binding protein</fullName>
    </submittedName>
</protein>
<dbReference type="GO" id="GO:0003677">
    <property type="term" value="F:DNA binding"/>
    <property type="evidence" value="ECO:0007669"/>
    <property type="project" value="UniProtKB-KW"/>
</dbReference>
<dbReference type="CDD" id="cd00591">
    <property type="entry name" value="HU_IHF"/>
    <property type="match status" value="1"/>
</dbReference>
<dbReference type="PANTHER" id="PTHR33175">
    <property type="entry name" value="DNA-BINDING PROTEIN HU"/>
    <property type="match status" value="1"/>
</dbReference>
<dbReference type="InterPro" id="IPR000119">
    <property type="entry name" value="Hist_DNA-bd"/>
</dbReference>
<organism evidence="5 6">
    <name type="scientific">Acetobacter malorum DSM 14337</name>
    <dbReference type="NCBI Taxonomy" id="1307910"/>
    <lineage>
        <taxon>Bacteria</taxon>
        <taxon>Pseudomonadati</taxon>
        <taxon>Pseudomonadota</taxon>
        <taxon>Alphaproteobacteria</taxon>
        <taxon>Acetobacterales</taxon>
        <taxon>Acetobacteraceae</taxon>
        <taxon>Acetobacter</taxon>
    </lineage>
</organism>
<dbReference type="Gene3D" id="4.10.520.10">
    <property type="entry name" value="IHF-like DNA-binding proteins"/>
    <property type="match status" value="1"/>
</dbReference>
<gene>
    <name evidence="5" type="ORF">AA14337_3340</name>
</gene>
<dbReference type="InterPro" id="IPR010992">
    <property type="entry name" value="IHF-like_DNA-bd_dom_sf"/>
</dbReference>
<dbReference type="PANTHER" id="PTHR33175:SF3">
    <property type="entry name" value="DNA-BINDING PROTEIN HU-BETA"/>
    <property type="match status" value="1"/>
</dbReference>
<accession>A0ABQ0Q102</accession>
<comment type="similarity">
    <text evidence="1 4">Belongs to the bacterial histone-like protein family.</text>
</comment>
<evidence type="ECO:0000256" key="2">
    <source>
        <dbReference type="ARBA" id="ARBA00023067"/>
    </source>
</evidence>
<evidence type="ECO:0000313" key="5">
    <source>
        <dbReference type="EMBL" id="GBQ86511.1"/>
    </source>
</evidence>
<keyword evidence="2" id="KW-0226">DNA condensation</keyword>
<proteinExistence type="inferred from homology"/>
<dbReference type="PRINTS" id="PR01727">
    <property type="entry name" value="DNABINDINGHU"/>
</dbReference>
<dbReference type="EMBL" id="BAPF01000059">
    <property type="protein sequence ID" value="GBQ86511.1"/>
    <property type="molecule type" value="Genomic_DNA"/>
</dbReference>
<sequence length="89" mass="9249">MNANELIAHTAVGADIPKSTAAKVIDAYLSGITKSLKEGKDVTLSTIGKLSVKETSERAGRNPATGESITIPAGRKVKFTPAKALKEAL</sequence>
<evidence type="ECO:0000256" key="3">
    <source>
        <dbReference type="ARBA" id="ARBA00023125"/>
    </source>
</evidence>
<dbReference type="GeneID" id="29557152"/>
<dbReference type="RefSeq" id="WP_061505754.1">
    <property type="nucleotide sequence ID" value="NZ_BAPF01000059.1"/>
</dbReference>
<evidence type="ECO:0000313" key="6">
    <source>
        <dbReference type="Proteomes" id="UP001065047"/>
    </source>
</evidence>
<dbReference type="SUPFAM" id="SSF47729">
    <property type="entry name" value="IHF-like DNA-binding proteins"/>
    <property type="match status" value="1"/>
</dbReference>
<name>A0ABQ0Q102_9PROT</name>
<evidence type="ECO:0000256" key="4">
    <source>
        <dbReference type="RuleBase" id="RU003939"/>
    </source>
</evidence>
<dbReference type="Proteomes" id="UP001065047">
    <property type="component" value="Unassembled WGS sequence"/>
</dbReference>
<evidence type="ECO:0000256" key="1">
    <source>
        <dbReference type="ARBA" id="ARBA00010529"/>
    </source>
</evidence>
<keyword evidence="6" id="KW-1185">Reference proteome</keyword>
<dbReference type="SMART" id="SM00411">
    <property type="entry name" value="BHL"/>
    <property type="match status" value="1"/>
</dbReference>
<comment type="caution">
    <text evidence="5">The sequence shown here is derived from an EMBL/GenBank/DDBJ whole genome shotgun (WGS) entry which is preliminary data.</text>
</comment>